<dbReference type="AlphaFoldDB" id="A0A511J8W1"/>
<dbReference type="PANTHER" id="PTHR33571:SF12">
    <property type="entry name" value="BSL3053 PROTEIN"/>
    <property type="match status" value="1"/>
</dbReference>
<dbReference type="RefSeq" id="WP_146842059.1">
    <property type="nucleotide sequence ID" value="NZ_BJWG01000003.1"/>
</dbReference>
<evidence type="ECO:0000313" key="9">
    <source>
        <dbReference type="EMBL" id="GEL94430.1"/>
    </source>
</evidence>
<dbReference type="GO" id="GO:0003677">
    <property type="term" value="F:DNA binding"/>
    <property type="evidence" value="ECO:0007669"/>
    <property type="project" value="InterPro"/>
</dbReference>
<evidence type="ECO:0000256" key="3">
    <source>
        <dbReference type="ARBA" id="ARBA00022695"/>
    </source>
</evidence>
<dbReference type="PROSITE" id="PS50943">
    <property type="entry name" value="HTH_CROC1"/>
    <property type="match status" value="1"/>
</dbReference>
<dbReference type="SUPFAM" id="SSF81301">
    <property type="entry name" value="Nucleotidyltransferase"/>
    <property type="match status" value="1"/>
</dbReference>
<dbReference type="GO" id="GO:0016779">
    <property type="term" value="F:nucleotidyltransferase activity"/>
    <property type="evidence" value="ECO:0007669"/>
    <property type="project" value="UniProtKB-KW"/>
</dbReference>
<dbReference type="Pfam" id="PF01381">
    <property type="entry name" value="HTH_3"/>
    <property type="match status" value="1"/>
</dbReference>
<evidence type="ECO:0000259" key="8">
    <source>
        <dbReference type="PROSITE" id="PS50943"/>
    </source>
</evidence>
<dbReference type="Gene3D" id="3.30.460.10">
    <property type="entry name" value="Beta Polymerase, domain 2"/>
    <property type="match status" value="1"/>
</dbReference>
<evidence type="ECO:0000256" key="5">
    <source>
        <dbReference type="ARBA" id="ARBA00022741"/>
    </source>
</evidence>
<dbReference type="GO" id="GO:0005524">
    <property type="term" value="F:ATP binding"/>
    <property type="evidence" value="ECO:0007669"/>
    <property type="project" value="UniProtKB-KW"/>
</dbReference>
<dbReference type="InterPro" id="IPR010982">
    <property type="entry name" value="Lambda_DNA-bd_dom_sf"/>
</dbReference>
<evidence type="ECO:0000313" key="10">
    <source>
        <dbReference type="Proteomes" id="UP000321720"/>
    </source>
</evidence>
<dbReference type="EMBL" id="BJWG01000003">
    <property type="protein sequence ID" value="GEL94430.1"/>
    <property type="molecule type" value="Genomic_DNA"/>
</dbReference>
<proteinExistence type="predicted"/>
<keyword evidence="5" id="KW-0547">Nucleotide-binding</keyword>
<keyword evidence="3" id="KW-0548">Nucleotidyltransferase</keyword>
<dbReference type="Pfam" id="PF18765">
    <property type="entry name" value="Polbeta"/>
    <property type="match status" value="1"/>
</dbReference>
<keyword evidence="10" id="KW-1185">Reference proteome</keyword>
<keyword evidence="4" id="KW-0479">Metal-binding</keyword>
<dbReference type="InterPro" id="IPR052038">
    <property type="entry name" value="Type-VII_TA_antitoxin"/>
</dbReference>
<dbReference type="GO" id="GO:0046872">
    <property type="term" value="F:metal ion binding"/>
    <property type="evidence" value="ECO:0007669"/>
    <property type="project" value="UniProtKB-KW"/>
</dbReference>
<dbReference type="Gene3D" id="1.10.260.40">
    <property type="entry name" value="lambda repressor-like DNA-binding domains"/>
    <property type="match status" value="1"/>
</dbReference>
<comment type="caution">
    <text evidence="9">The sequence shown here is derived from an EMBL/GenBank/DDBJ whole genome shotgun (WGS) entry which is preliminary data.</text>
</comment>
<evidence type="ECO:0000256" key="4">
    <source>
        <dbReference type="ARBA" id="ARBA00022723"/>
    </source>
</evidence>
<dbReference type="PANTHER" id="PTHR33571">
    <property type="entry name" value="SSL8005 PROTEIN"/>
    <property type="match status" value="1"/>
</dbReference>
<name>A0A511J8W1_9CELL</name>
<evidence type="ECO:0000256" key="6">
    <source>
        <dbReference type="ARBA" id="ARBA00022840"/>
    </source>
</evidence>
<accession>A0A511J8W1</accession>
<dbReference type="CDD" id="cd00093">
    <property type="entry name" value="HTH_XRE"/>
    <property type="match status" value="1"/>
</dbReference>
<dbReference type="InterPro" id="IPR001387">
    <property type="entry name" value="Cro/C1-type_HTH"/>
</dbReference>
<evidence type="ECO:0000256" key="2">
    <source>
        <dbReference type="ARBA" id="ARBA00022679"/>
    </source>
</evidence>
<dbReference type="InterPro" id="IPR043519">
    <property type="entry name" value="NT_sf"/>
</dbReference>
<dbReference type="OrthoDB" id="9803128at2"/>
<dbReference type="SUPFAM" id="SSF47413">
    <property type="entry name" value="lambda repressor-like DNA-binding domains"/>
    <property type="match status" value="1"/>
</dbReference>
<keyword evidence="2" id="KW-0808">Transferase</keyword>
<gene>
    <name evidence="9" type="ORF">CCO02nite_10880</name>
</gene>
<comment type="cofactor">
    <cofactor evidence="1">
        <name>Mg(2+)</name>
        <dbReference type="ChEBI" id="CHEBI:18420"/>
    </cofactor>
</comment>
<keyword evidence="6" id="KW-0067">ATP-binding</keyword>
<dbReference type="SMART" id="SM00530">
    <property type="entry name" value="HTH_XRE"/>
    <property type="match status" value="1"/>
</dbReference>
<dbReference type="CDD" id="cd05403">
    <property type="entry name" value="NT_KNTase_like"/>
    <property type="match status" value="1"/>
</dbReference>
<dbReference type="InterPro" id="IPR041633">
    <property type="entry name" value="Polbeta"/>
</dbReference>
<sequence>MTTPYGQFVRARRQILGLTQRELAERSGVKQPLIAAIERGRRAPSEAAREALGASLELRPSTALAARRAQVRDVFLRSGLVEPRVFGSVARGQDGPSSDVDLLVPFSDKHDIVDLLDLEAELEELLTVHVDLVDARADGAVVERARAEAVAL</sequence>
<evidence type="ECO:0000256" key="1">
    <source>
        <dbReference type="ARBA" id="ARBA00001946"/>
    </source>
</evidence>
<reference evidence="9 10" key="1">
    <citation type="submission" date="2019-07" db="EMBL/GenBank/DDBJ databases">
        <title>Whole genome shotgun sequence of Cellulomonas composti NBRC 100758.</title>
        <authorList>
            <person name="Hosoyama A."/>
            <person name="Uohara A."/>
            <person name="Ohji S."/>
            <person name="Ichikawa N."/>
        </authorList>
    </citation>
    <scope>NUCLEOTIDE SEQUENCE [LARGE SCALE GENOMIC DNA]</scope>
    <source>
        <strain evidence="9 10">NBRC 100758</strain>
    </source>
</reference>
<organism evidence="9 10">
    <name type="scientific">Cellulomonas composti</name>
    <dbReference type="NCBI Taxonomy" id="266130"/>
    <lineage>
        <taxon>Bacteria</taxon>
        <taxon>Bacillati</taxon>
        <taxon>Actinomycetota</taxon>
        <taxon>Actinomycetes</taxon>
        <taxon>Micrococcales</taxon>
        <taxon>Cellulomonadaceae</taxon>
        <taxon>Cellulomonas</taxon>
    </lineage>
</organism>
<protein>
    <recommendedName>
        <fullName evidence="8">HTH cro/C1-type domain-containing protein</fullName>
    </recommendedName>
</protein>
<feature type="domain" description="HTH cro/C1-type" evidence="8">
    <location>
        <begin position="9"/>
        <end position="64"/>
    </location>
</feature>
<keyword evidence="7" id="KW-0460">Magnesium</keyword>
<evidence type="ECO:0000256" key="7">
    <source>
        <dbReference type="ARBA" id="ARBA00022842"/>
    </source>
</evidence>
<dbReference type="Proteomes" id="UP000321720">
    <property type="component" value="Unassembled WGS sequence"/>
</dbReference>